<evidence type="ECO:0000256" key="4">
    <source>
        <dbReference type="ARBA" id="ARBA00020352"/>
    </source>
</evidence>
<keyword evidence="7 17" id="KW-0235">DNA replication</keyword>
<evidence type="ECO:0000256" key="8">
    <source>
        <dbReference type="ARBA" id="ARBA00022722"/>
    </source>
</evidence>
<keyword evidence="9 17" id="KW-0479">Metal-binding</keyword>
<evidence type="ECO:0000256" key="2">
    <source>
        <dbReference type="ARBA" id="ARBA00001946"/>
    </source>
</evidence>
<keyword evidence="11 17" id="KW-0269">Exonuclease</keyword>
<dbReference type="RefSeq" id="WP_407340732.1">
    <property type="nucleotide sequence ID" value="NZ_CP136862.1"/>
</dbReference>
<evidence type="ECO:0000259" key="18">
    <source>
        <dbReference type="SMART" id="SM00479"/>
    </source>
</evidence>
<dbReference type="PANTHER" id="PTHR30231:SF41">
    <property type="entry name" value="DNA POLYMERASE III SUBUNIT EPSILON"/>
    <property type="match status" value="1"/>
</dbReference>
<dbReference type="NCBIfam" id="TIGR00573">
    <property type="entry name" value="dnaq"/>
    <property type="match status" value="1"/>
</dbReference>
<sequence>MREIVLDTETTGLDPAKGHRIIEIGCVELLNAIPTGQTFHVYIDPERDIPEEAFRVHGISSEFLAGKPVFSQISADFLNFLGDGKIVAHNAEFDLRFLNAELALLEIAAIGQDRVIDTLALARRKYPGAGNSLDALCARYGIDASRRTKHGALLDAEILAEVYAELTGGRQAALVFAGGQRASEAATGALLVQRPKPCPSALSEEELAAHAAFVAGLGAKAIWSHYQSLAAAAE</sequence>
<evidence type="ECO:0000256" key="16">
    <source>
        <dbReference type="ARBA" id="ARBA00049244"/>
    </source>
</evidence>
<keyword evidence="5 17" id="KW-0808">Transferase</keyword>
<evidence type="ECO:0000256" key="17">
    <source>
        <dbReference type="RuleBase" id="RU364087"/>
    </source>
</evidence>
<evidence type="ECO:0000256" key="9">
    <source>
        <dbReference type="ARBA" id="ARBA00022723"/>
    </source>
</evidence>
<evidence type="ECO:0000256" key="15">
    <source>
        <dbReference type="ARBA" id="ARBA00025483"/>
    </source>
</evidence>
<dbReference type="EC" id="2.7.7.7" evidence="3 17"/>
<dbReference type="InterPro" id="IPR006054">
    <property type="entry name" value="DnaQ"/>
</dbReference>
<dbReference type="Pfam" id="PF00929">
    <property type="entry name" value="RNase_T"/>
    <property type="match status" value="1"/>
</dbReference>
<evidence type="ECO:0000256" key="1">
    <source>
        <dbReference type="ARBA" id="ARBA00001936"/>
    </source>
</evidence>
<protein>
    <recommendedName>
        <fullName evidence="4 17">DNA polymerase III subunit epsilon</fullName>
        <ecNumber evidence="3 17">2.7.7.7</ecNumber>
    </recommendedName>
</protein>
<keyword evidence="20" id="KW-1185">Reference proteome</keyword>
<keyword evidence="8 17" id="KW-0540">Nuclease</keyword>
<dbReference type="CDD" id="cd06131">
    <property type="entry name" value="DNA_pol_III_epsilon_Ecoli_like"/>
    <property type="match status" value="1"/>
</dbReference>
<keyword evidence="12 17" id="KW-0460">Magnesium</keyword>
<dbReference type="SMART" id="SM00479">
    <property type="entry name" value="EXOIII"/>
    <property type="match status" value="1"/>
</dbReference>
<reference evidence="19 20" key="1">
    <citation type="submission" date="2023-10" db="EMBL/GenBank/DDBJ databases">
        <title>Novel methanotroph of the genus Methylocapsa from a subarctic wetland.</title>
        <authorList>
            <person name="Belova S.E."/>
            <person name="Oshkin I.Y."/>
            <person name="Miroshnikov K."/>
            <person name="Dedysh S.N."/>
        </authorList>
    </citation>
    <scope>NUCLEOTIDE SEQUENCE [LARGE SCALE GENOMIC DNA]</scope>
    <source>
        <strain evidence="19 20">RX1</strain>
    </source>
</reference>
<feature type="domain" description="Exonuclease" evidence="18">
    <location>
        <begin position="2"/>
        <end position="172"/>
    </location>
</feature>
<dbReference type="InterPro" id="IPR012337">
    <property type="entry name" value="RNaseH-like_sf"/>
</dbReference>
<dbReference type="GO" id="GO:0003887">
    <property type="term" value="F:DNA-directed DNA polymerase activity"/>
    <property type="evidence" value="ECO:0007669"/>
    <property type="project" value="UniProtKB-EC"/>
</dbReference>
<keyword evidence="10 17" id="KW-0378">Hydrolase</keyword>
<evidence type="ECO:0000256" key="3">
    <source>
        <dbReference type="ARBA" id="ARBA00012417"/>
    </source>
</evidence>
<evidence type="ECO:0000256" key="12">
    <source>
        <dbReference type="ARBA" id="ARBA00022842"/>
    </source>
</evidence>
<evidence type="ECO:0000256" key="11">
    <source>
        <dbReference type="ARBA" id="ARBA00022839"/>
    </source>
</evidence>
<accession>A0ABZ0HWR2</accession>
<evidence type="ECO:0000256" key="14">
    <source>
        <dbReference type="ARBA" id="ARBA00023211"/>
    </source>
</evidence>
<keyword evidence="6 17" id="KW-0548">Nucleotidyltransferase</keyword>
<proteinExistence type="predicted"/>
<name>A0ABZ0HWR2_9HYPH</name>
<dbReference type="InterPro" id="IPR036397">
    <property type="entry name" value="RNaseH_sf"/>
</dbReference>
<dbReference type="EMBL" id="CP136862">
    <property type="protein sequence ID" value="WOJ91143.1"/>
    <property type="molecule type" value="Genomic_DNA"/>
</dbReference>
<evidence type="ECO:0000256" key="13">
    <source>
        <dbReference type="ARBA" id="ARBA00022932"/>
    </source>
</evidence>
<comment type="cofactor">
    <cofactor evidence="2 17">
        <name>Mg(2+)</name>
        <dbReference type="ChEBI" id="CHEBI:18420"/>
    </cofactor>
</comment>
<keyword evidence="13 17" id="KW-0239">DNA-directed DNA polymerase</keyword>
<comment type="cofactor">
    <cofactor evidence="1 17">
        <name>Mn(2+)</name>
        <dbReference type="ChEBI" id="CHEBI:29035"/>
    </cofactor>
</comment>
<comment type="catalytic activity">
    <reaction evidence="16 17">
        <text>DNA(n) + a 2'-deoxyribonucleoside 5'-triphosphate = DNA(n+1) + diphosphate</text>
        <dbReference type="Rhea" id="RHEA:22508"/>
        <dbReference type="Rhea" id="RHEA-COMP:17339"/>
        <dbReference type="Rhea" id="RHEA-COMP:17340"/>
        <dbReference type="ChEBI" id="CHEBI:33019"/>
        <dbReference type="ChEBI" id="CHEBI:61560"/>
        <dbReference type="ChEBI" id="CHEBI:173112"/>
        <dbReference type="EC" id="2.7.7.7"/>
    </reaction>
</comment>
<dbReference type="InterPro" id="IPR006309">
    <property type="entry name" value="DnaQ_proteo"/>
</dbReference>
<dbReference type="InterPro" id="IPR013520">
    <property type="entry name" value="Ribonucl_H"/>
</dbReference>
<keyword evidence="14 17" id="KW-0464">Manganese</keyword>
<dbReference type="SUPFAM" id="SSF53098">
    <property type="entry name" value="Ribonuclease H-like"/>
    <property type="match status" value="1"/>
</dbReference>
<organism evidence="19 20">
    <name type="scientific">Methylocapsa polymorpha</name>
    <dbReference type="NCBI Taxonomy" id="3080828"/>
    <lineage>
        <taxon>Bacteria</taxon>
        <taxon>Pseudomonadati</taxon>
        <taxon>Pseudomonadota</taxon>
        <taxon>Alphaproteobacteria</taxon>
        <taxon>Hyphomicrobiales</taxon>
        <taxon>Beijerinckiaceae</taxon>
        <taxon>Methylocapsa</taxon>
    </lineage>
</organism>
<evidence type="ECO:0000256" key="10">
    <source>
        <dbReference type="ARBA" id="ARBA00022801"/>
    </source>
</evidence>
<dbReference type="Gene3D" id="3.30.420.10">
    <property type="entry name" value="Ribonuclease H-like superfamily/Ribonuclease H"/>
    <property type="match status" value="1"/>
</dbReference>
<dbReference type="PANTHER" id="PTHR30231">
    <property type="entry name" value="DNA POLYMERASE III SUBUNIT EPSILON"/>
    <property type="match status" value="1"/>
</dbReference>
<evidence type="ECO:0000256" key="6">
    <source>
        <dbReference type="ARBA" id="ARBA00022695"/>
    </source>
</evidence>
<dbReference type="NCBIfam" id="TIGR01406">
    <property type="entry name" value="dnaQ_proteo"/>
    <property type="match status" value="1"/>
</dbReference>
<comment type="function">
    <text evidence="15 17">DNA polymerase III is a complex, multichain enzyme responsible for most of the replicative synthesis in bacteria. The epsilon subunit contain the editing function and is a proofreading 3'-5' exonuclease.</text>
</comment>
<gene>
    <name evidence="17 19" type="primary">dnaQ</name>
    <name evidence="19" type="ORF">RZS28_07670</name>
</gene>
<dbReference type="NCBIfam" id="NF004316">
    <property type="entry name" value="PRK05711.1"/>
    <property type="match status" value="1"/>
</dbReference>
<evidence type="ECO:0000256" key="5">
    <source>
        <dbReference type="ARBA" id="ARBA00022679"/>
    </source>
</evidence>
<evidence type="ECO:0000313" key="19">
    <source>
        <dbReference type="EMBL" id="WOJ91143.1"/>
    </source>
</evidence>
<comment type="subunit">
    <text evidence="17">DNA polymerase III contains a core (composed of alpha, epsilon and theta chains) that associates with a tau subunit. This core dimerizes to form the POLIII' complex. PolIII' associates with the gamma complex (composed of gamma, delta, delta', psi and chi chains) and with the beta chain to form the complete DNA polymerase III complex.</text>
</comment>
<evidence type="ECO:0000313" key="20">
    <source>
        <dbReference type="Proteomes" id="UP001626536"/>
    </source>
</evidence>
<evidence type="ECO:0000256" key="7">
    <source>
        <dbReference type="ARBA" id="ARBA00022705"/>
    </source>
</evidence>
<dbReference type="Proteomes" id="UP001626536">
    <property type="component" value="Chromosome"/>
</dbReference>